<dbReference type="SUPFAM" id="SSF69593">
    <property type="entry name" value="Glycerol-3-phosphate (1)-acyltransferase"/>
    <property type="match status" value="1"/>
</dbReference>
<keyword evidence="5" id="KW-0443">Lipid metabolism</keyword>
<feature type="region of interest" description="Disordered" evidence="8">
    <location>
        <begin position="265"/>
        <end position="289"/>
    </location>
</feature>
<evidence type="ECO:0000256" key="9">
    <source>
        <dbReference type="SAM" id="Phobius"/>
    </source>
</evidence>
<sequence>MKPDRAAIAAGARPHISPLGWARIGLRALALLLALLVCVPLHYLWRITAYGSPFPKLFLYLAARICGARVKRRGTALRRDVVFLANHVSWIDILALAGASGTAFVAKAELHKTPVVGWLAGLNRTVYVQREARMDVADQINAVREALMDNWSVTIFPEGTTTDGQSLLPFKTSMLKMLEPPPPGVFVQPVFIDYAAVGEEIGWIGDESGLNNALRLLSRPGSFRVELHFLEPFAPEDHGKGGRKLIAAKAREMIEAELARALGKPPRHFAHDVAPVRYKKKETPDDPPT</sequence>
<keyword evidence="7 11" id="KW-0012">Acyltransferase</keyword>
<comment type="subcellular location">
    <subcellularLocation>
        <location evidence="1">Membrane</location>
    </subcellularLocation>
</comment>
<dbReference type="InterPro" id="IPR002123">
    <property type="entry name" value="Plipid/glycerol_acylTrfase"/>
</dbReference>
<evidence type="ECO:0000256" key="5">
    <source>
        <dbReference type="ARBA" id="ARBA00023098"/>
    </source>
</evidence>
<evidence type="ECO:0000256" key="4">
    <source>
        <dbReference type="ARBA" id="ARBA00022989"/>
    </source>
</evidence>
<feature type="domain" description="Phospholipid/glycerol acyltransferase" evidence="10">
    <location>
        <begin position="81"/>
        <end position="195"/>
    </location>
</feature>
<evidence type="ECO:0000256" key="8">
    <source>
        <dbReference type="SAM" id="MobiDB-lite"/>
    </source>
</evidence>
<keyword evidence="6 9" id="KW-0472">Membrane</keyword>
<keyword evidence="4 9" id="KW-1133">Transmembrane helix</keyword>
<evidence type="ECO:0000313" key="11">
    <source>
        <dbReference type="EMBL" id="MEN7535830.1"/>
    </source>
</evidence>
<protein>
    <submittedName>
        <fullName evidence="11">Lysophospholipid acyltransferase family protein</fullName>
    </submittedName>
</protein>
<organism evidence="11 12">
    <name type="scientific">Aurantiacibacter flavus</name>
    <dbReference type="NCBI Taxonomy" id="3145232"/>
    <lineage>
        <taxon>Bacteria</taxon>
        <taxon>Pseudomonadati</taxon>
        <taxon>Pseudomonadota</taxon>
        <taxon>Alphaproteobacteria</taxon>
        <taxon>Sphingomonadales</taxon>
        <taxon>Erythrobacteraceae</taxon>
        <taxon>Aurantiacibacter</taxon>
    </lineage>
</organism>
<dbReference type="PANTHER" id="PTHR23063">
    <property type="entry name" value="PHOSPHOLIPID ACYLTRANSFERASE"/>
    <property type="match status" value="1"/>
</dbReference>
<keyword evidence="12" id="KW-1185">Reference proteome</keyword>
<gene>
    <name evidence="11" type="ORF">ABDJ38_01405</name>
</gene>
<comment type="caution">
    <text evidence="11">The sequence shown here is derived from an EMBL/GenBank/DDBJ whole genome shotgun (WGS) entry which is preliminary data.</text>
</comment>
<evidence type="ECO:0000256" key="3">
    <source>
        <dbReference type="ARBA" id="ARBA00022692"/>
    </source>
</evidence>
<evidence type="ECO:0000259" key="10">
    <source>
        <dbReference type="SMART" id="SM00563"/>
    </source>
</evidence>
<dbReference type="CDD" id="cd07989">
    <property type="entry name" value="LPLAT_AGPAT-like"/>
    <property type="match status" value="1"/>
</dbReference>
<keyword evidence="3 9" id="KW-0812">Transmembrane</keyword>
<evidence type="ECO:0000256" key="6">
    <source>
        <dbReference type="ARBA" id="ARBA00023136"/>
    </source>
</evidence>
<proteinExistence type="predicted"/>
<dbReference type="Pfam" id="PF01553">
    <property type="entry name" value="Acyltransferase"/>
    <property type="match status" value="1"/>
</dbReference>
<dbReference type="GO" id="GO:0016746">
    <property type="term" value="F:acyltransferase activity"/>
    <property type="evidence" value="ECO:0007669"/>
    <property type="project" value="UniProtKB-KW"/>
</dbReference>
<evidence type="ECO:0000313" key="12">
    <source>
        <dbReference type="Proteomes" id="UP001484535"/>
    </source>
</evidence>
<reference evidence="11 12" key="1">
    <citation type="submission" date="2024-05" db="EMBL/GenBank/DDBJ databases">
        <authorList>
            <person name="Park S."/>
        </authorList>
    </citation>
    <scope>NUCLEOTIDE SEQUENCE [LARGE SCALE GENOMIC DNA]</scope>
    <source>
        <strain evidence="11 12">DGU5</strain>
    </source>
</reference>
<evidence type="ECO:0000256" key="2">
    <source>
        <dbReference type="ARBA" id="ARBA00022679"/>
    </source>
</evidence>
<name>A0ABV0CSI2_9SPHN</name>
<dbReference type="SMART" id="SM00563">
    <property type="entry name" value="PlsC"/>
    <property type="match status" value="1"/>
</dbReference>
<dbReference type="EMBL" id="JBDLBR010000001">
    <property type="protein sequence ID" value="MEN7535830.1"/>
    <property type="molecule type" value="Genomic_DNA"/>
</dbReference>
<dbReference type="RefSeq" id="WP_346783288.1">
    <property type="nucleotide sequence ID" value="NZ_JBDLBR010000001.1"/>
</dbReference>
<keyword evidence="2" id="KW-0808">Transferase</keyword>
<evidence type="ECO:0000256" key="1">
    <source>
        <dbReference type="ARBA" id="ARBA00004370"/>
    </source>
</evidence>
<evidence type="ECO:0000256" key="7">
    <source>
        <dbReference type="ARBA" id="ARBA00023315"/>
    </source>
</evidence>
<feature type="transmembrane region" description="Helical" evidence="9">
    <location>
        <begin position="24"/>
        <end position="45"/>
    </location>
</feature>
<dbReference type="Proteomes" id="UP001484535">
    <property type="component" value="Unassembled WGS sequence"/>
</dbReference>
<accession>A0ABV0CSI2</accession>
<dbReference type="PANTHER" id="PTHR23063:SF52">
    <property type="entry name" value="LYSOPHOSPHATIDYLCHOLINE ACYLTRANSFERASE"/>
    <property type="match status" value="1"/>
</dbReference>